<dbReference type="PROSITE" id="PS01124">
    <property type="entry name" value="HTH_ARAC_FAMILY_2"/>
    <property type="match status" value="1"/>
</dbReference>
<dbReference type="GO" id="GO:0043565">
    <property type="term" value="F:sequence-specific DNA binding"/>
    <property type="evidence" value="ECO:0007669"/>
    <property type="project" value="InterPro"/>
</dbReference>
<reference evidence="5" key="1">
    <citation type="journal article" date="2021" name="PeerJ">
        <title>Extensive microbial diversity within the chicken gut microbiome revealed by metagenomics and culture.</title>
        <authorList>
            <person name="Gilroy R."/>
            <person name="Ravi A."/>
            <person name="Getino M."/>
            <person name="Pursley I."/>
            <person name="Horton D.L."/>
            <person name="Alikhan N.F."/>
            <person name="Baker D."/>
            <person name="Gharbi K."/>
            <person name="Hall N."/>
            <person name="Watson M."/>
            <person name="Adriaenssens E.M."/>
            <person name="Foster-Nyarko E."/>
            <person name="Jarju S."/>
            <person name="Secka A."/>
            <person name="Antonio M."/>
            <person name="Oren A."/>
            <person name="Chaudhuri R.R."/>
            <person name="La Ragione R."/>
            <person name="Hildebrand F."/>
            <person name="Pallen M.J."/>
        </authorList>
    </citation>
    <scope>NUCLEOTIDE SEQUENCE</scope>
    <source>
        <strain evidence="5">CHK185-5351</strain>
    </source>
</reference>
<dbReference type="Proteomes" id="UP000823849">
    <property type="component" value="Unassembled WGS sequence"/>
</dbReference>
<keyword evidence="2" id="KW-0238">DNA-binding</keyword>
<evidence type="ECO:0000256" key="3">
    <source>
        <dbReference type="ARBA" id="ARBA00023163"/>
    </source>
</evidence>
<protein>
    <submittedName>
        <fullName evidence="5">AraC family transcriptional regulator</fullName>
    </submittedName>
</protein>
<organism evidence="5 6">
    <name type="scientific">Candidatus Fusicatenibacter intestinigallinarum</name>
    <dbReference type="NCBI Taxonomy" id="2838598"/>
    <lineage>
        <taxon>Bacteria</taxon>
        <taxon>Bacillati</taxon>
        <taxon>Bacillota</taxon>
        <taxon>Clostridia</taxon>
        <taxon>Lachnospirales</taxon>
        <taxon>Lachnospiraceae</taxon>
        <taxon>Fusicatenibacter</taxon>
    </lineage>
</organism>
<evidence type="ECO:0000256" key="2">
    <source>
        <dbReference type="ARBA" id="ARBA00023125"/>
    </source>
</evidence>
<evidence type="ECO:0000256" key="1">
    <source>
        <dbReference type="ARBA" id="ARBA00023015"/>
    </source>
</evidence>
<dbReference type="Gene3D" id="1.10.10.60">
    <property type="entry name" value="Homeodomain-like"/>
    <property type="match status" value="1"/>
</dbReference>
<dbReference type="EMBL" id="DWWU01000003">
    <property type="protein sequence ID" value="HJC14270.1"/>
    <property type="molecule type" value="Genomic_DNA"/>
</dbReference>
<feature type="domain" description="HTH araC/xylS-type" evidence="4">
    <location>
        <begin position="180"/>
        <end position="278"/>
    </location>
</feature>
<dbReference type="PRINTS" id="PR00032">
    <property type="entry name" value="HTHARAC"/>
</dbReference>
<dbReference type="SUPFAM" id="SSF51215">
    <property type="entry name" value="Regulatory protein AraC"/>
    <property type="match status" value="1"/>
</dbReference>
<keyword evidence="3" id="KW-0804">Transcription</keyword>
<name>A0A9D2N852_9FIRM</name>
<evidence type="ECO:0000313" key="5">
    <source>
        <dbReference type="EMBL" id="HJC14270.1"/>
    </source>
</evidence>
<dbReference type="InterPro" id="IPR018060">
    <property type="entry name" value="HTH_AraC"/>
</dbReference>
<dbReference type="InterPro" id="IPR018062">
    <property type="entry name" value="HTH_AraC-typ_CS"/>
</dbReference>
<dbReference type="InterPro" id="IPR020449">
    <property type="entry name" value="Tscrpt_reg_AraC-type_HTH"/>
</dbReference>
<accession>A0A9D2N852</accession>
<dbReference type="GO" id="GO:0003700">
    <property type="term" value="F:DNA-binding transcription factor activity"/>
    <property type="evidence" value="ECO:0007669"/>
    <property type="project" value="InterPro"/>
</dbReference>
<evidence type="ECO:0000313" key="6">
    <source>
        <dbReference type="Proteomes" id="UP000823849"/>
    </source>
</evidence>
<keyword evidence="1" id="KW-0805">Transcription regulation</keyword>
<comment type="caution">
    <text evidence="5">The sequence shown here is derived from an EMBL/GenBank/DDBJ whole genome shotgun (WGS) entry which is preliminary data.</text>
</comment>
<dbReference type="SUPFAM" id="SSF46689">
    <property type="entry name" value="Homeodomain-like"/>
    <property type="match status" value="2"/>
</dbReference>
<dbReference type="Pfam" id="PF02311">
    <property type="entry name" value="AraC_binding"/>
    <property type="match status" value="1"/>
</dbReference>
<dbReference type="InterPro" id="IPR037923">
    <property type="entry name" value="HTH-like"/>
</dbReference>
<dbReference type="SMART" id="SM00342">
    <property type="entry name" value="HTH_ARAC"/>
    <property type="match status" value="1"/>
</dbReference>
<dbReference type="AlphaFoldDB" id="A0A9D2N852"/>
<dbReference type="InterPro" id="IPR003313">
    <property type="entry name" value="AraC-bd"/>
</dbReference>
<evidence type="ECO:0000259" key="4">
    <source>
        <dbReference type="PROSITE" id="PS01124"/>
    </source>
</evidence>
<sequence length="280" mass="32321">MMEDREGVFGVLNLDALDGAPLTLLDGGVERRAGEAYDYYNGNRTEYGGFLFQYTLRGEGVFERDGKKYKVTEGRGFLVRFPEESRYYLPEQQMWKFLYLHFEGSAAEAFVKKIRQQNPGLVALDRESPPIRMALQLQRRMTENGRLEKYEGGEFLYRFLCALLRETERRTGSGNTSLTEQAEIYMRERYQTIQGIEEVARRLGVSPAHLSRCFRKERGISPVEFLTRQKLQSAVNELLGTGKSVETIARENGFSNGNYFGKVFRRYMGVSPGSYRARRR</sequence>
<dbReference type="Gene3D" id="2.60.120.280">
    <property type="entry name" value="Regulatory protein AraC"/>
    <property type="match status" value="1"/>
</dbReference>
<dbReference type="PANTHER" id="PTHR43280">
    <property type="entry name" value="ARAC-FAMILY TRANSCRIPTIONAL REGULATOR"/>
    <property type="match status" value="1"/>
</dbReference>
<proteinExistence type="predicted"/>
<reference evidence="5" key="2">
    <citation type="submission" date="2021-04" db="EMBL/GenBank/DDBJ databases">
        <authorList>
            <person name="Gilroy R."/>
        </authorList>
    </citation>
    <scope>NUCLEOTIDE SEQUENCE</scope>
    <source>
        <strain evidence="5">CHK185-5351</strain>
    </source>
</reference>
<dbReference type="InterPro" id="IPR009057">
    <property type="entry name" value="Homeodomain-like_sf"/>
</dbReference>
<dbReference type="PANTHER" id="PTHR43280:SF2">
    <property type="entry name" value="HTH-TYPE TRANSCRIPTIONAL REGULATOR EXSA"/>
    <property type="match status" value="1"/>
</dbReference>
<dbReference type="Pfam" id="PF12833">
    <property type="entry name" value="HTH_18"/>
    <property type="match status" value="1"/>
</dbReference>
<gene>
    <name evidence="5" type="ORF">H9705_00375</name>
</gene>
<dbReference type="PROSITE" id="PS00041">
    <property type="entry name" value="HTH_ARAC_FAMILY_1"/>
    <property type="match status" value="1"/>
</dbReference>